<proteinExistence type="predicted"/>
<dbReference type="Proteomes" id="UP001396334">
    <property type="component" value="Unassembled WGS sequence"/>
</dbReference>
<accession>A0ABR2QCV5</accession>
<dbReference type="EMBL" id="JBBPBN010000041">
    <property type="protein sequence ID" value="KAK8998527.1"/>
    <property type="molecule type" value="Genomic_DNA"/>
</dbReference>
<evidence type="ECO:0000313" key="2">
    <source>
        <dbReference type="Proteomes" id="UP001396334"/>
    </source>
</evidence>
<protein>
    <submittedName>
        <fullName evidence="1">Uncharacterized protein</fullName>
    </submittedName>
</protein>
<reference evidence="1 2" key="1">
    <citation type="journal article" date="2024" name="G3 (Bethesda)">
        <title>Genome assembly of Hibiscus sabdariffa L. provides insights into metabolisms of medicinal natural products.</title>
        <authorList>
            <person name="Kim T."/>
        </authorList>
    </citation>
    <scope>NUCLEOTIDE SEQUENCE [LARGE SCALE GENOMIC DNA]</scope>
    <source>
        <strain evidence="1">TK-2024</strain>
        <tissue evidence="1">Old leaves</tissue>
    </source>
</reference>
<sequence length="104" mass="11300">MEAEVVVPLPTVEFNFDSSCSSSYITAPSSSQYCGSNLLVFTVPTSPSHDSYGDFNDVSRVFGSSPTSHFERESKQSTQKKALTVEIKETKMMTMISSLISVGS</sequence>
<evidence type="ECO:0000313" key="1">
    <source>
        <dbReference type="EMBL" id="KAK8998527.1"/>
    </source>
</evidence>
<organism evidence="1 2">
    <name type="scientific">Hibiscus sabdariffa</name>
    <name type="common">roselle</name>
    <dbReference type="NCBI Taxonomy" id="183260"/>
    <lineage>
        <taxon>Eukaryota</taxon>
        <taxon>Viridiplantae</taxon>
        <taxon>Streptophyta</taxon>
        <taxon>Embryophyta</taxon>
        <taxon>Tracheophyta</taxon>
        <taxon>Spermatophyta</taxon>
        <taxon>Magnoliopsida</taxon>
        <taxon>eudicotyledons</taxon>
        <taxon>Gunneridae</taxon>
        <taxon>Pentapetalae</taxon>
        <taxon>rosids</taxon>
        <taxon>malvids</taxon>
        <taxon>Malvales</taxon>
        <taxon>Malvaceae</taxon>
        <taxon>Malvoideae</taxon>
        <taxon>Hibiscus</taxon>
    </lineage>
</organism>
<gene>
    <name evidence="1" type="ORF">V6N11_083915</name>
</gene>
<comment type="caution">
    <text evidence="1">The sequence shown here is derived from an EMBL/GenBank/DDBJ whole genome shotgun (WGS) entry which is preliminary data.</text>
</comment>
<keyword evidence="2" id="KW-1185">Reference proteome</keyword>
<name>A0ABR2QCV5_9ROSI</name>